<proteinExistence type="predicted"/>
<reference evidence="2" key="1">
    <citation type="submission" date="2020-10" db="EMBL/GenBank/DDBJ databases">
        <authorList>
            <person name="Kikuchi T."/>
        </authorList>
    </citation>
    <scope>NUCLEOTIDE SEQUENCE</scope>
    <source>
        <strain evidence="2">NKZ352</strain>
    </source>
</reference>
<sequence>MCHLRVDVCECHDNEDVKYAQQLMSGTSQQGSIELRAVDRQTTQNMCPSSMSSTFSKLFGMYLARLFQNGGRFDEAAKIPLITNGSENVGKEAPHLSHPRTAIN</sequence>
<comment type="caution">
    <text evidence="2">The sequence shown here is derived from an EMBL/GenBank/DDBJ whole genome shotgun (WGS) entry which is preliminary data.</text>
</comment>
<name>A0A8S1GTG5_9PELO</name>
<feature type="region of interest" description="Disordered" evidence="1">
    <location>
        <begin position="85"/>
        <end position="104"/>
    </location>
</feature>
<dbReference type="EMBL" id="CAJGYM010000004">
    <property type="protein sequence ID" value="CAD6186148.1"/>
    <property type="molecule type" value="Genomic_DNA"/>
</dbReference>
<protein>
    <submittedName>
        <fullName evidence="2">Uncharacterized protein</fullName>
    </submittedName>
</protein>
<dbReference type="AlphaFoldDB" id="A0A8S1GTG5"/>
<evidence type="ECO:0000313" key="3">
    <source>
        <dbReference type="Proteomes" id="UP000835052"/>
    </source>
</evidence>
<gene>
    <name evidence="2" type="ORF">CAUJ_LOCUS2067</name>
</gene>
<organism evidence="2 3">
    <name type="scientific">Caenorhabditis auriculariae</name>
    <dbReference type="NCBI Taxonomy" id="2777116"/>
    <lineage>
        <taxon>Eukaryota</taxon>
        <taxon>Metazoa</taxon>
        <taxon>Ecdysozoa</taxon>
        <taxon>Nematoda</taxon>
        <taxon>Chromadorea</taxon>
        <taxon>Rhabditida</taxon>
        <taxon>Rhabditina</taxon>
        <taxon>Rhabditomorpha</taxon>
        <taxon>Rhabditoidea</taxon>
        <taxon>Rhabditidae</taxon>
        <taxon>Peloderinae</taxon>
        <taxon>Caenorhabditis</taxon>
    </lineage>
</organism>
<evidence type="ECO:0000313" key="2">
    <source>
        <dbReference type="EMBL" id="CAD6186148.1"/>
    </source>
</evidence>
<evidence type="ECO:0000256" key="1">
    <source>
        <dbReference type="SAM" id="MobiDB-lite"/>
    </source>
</evidence>
<keyword evidence="3" id="KW-1185">Reference proteome</keyword>
<dbReference type="Proteomes" id="UP000835052">
    <property type="component" value="Unassembled WGS sequence"/>
</dbReference>
<accession>A0A8S1GTG5</accession>